<evidence type="ECO:0000313" key="1">
    <source>
        <dbReference type="EMBL" id="GAH18558.1"/>
    </source>
</evidence>
<dbReference type="AlphaFoldDB" id="X1FCU5"/>
<proteinExistence type="predicted"/>
<gene>
    <name evidence="1" type="ORF">S03H2_08417</name>
</gene>
<protein>
    <submittedName>
        <fullName evidence="1">Uncharacterized protein</fullName>
    </submittedName>
</protein>
<organism evidence="1">
    <name type="scientific">marine sediment metagenome</name>
    <dbReference type="NCBI Taxonomy" id="412755"/>
    <lineage>
        <taxon>unclassified sequences</taxon>
        <taxon>metagenomes</taxon>
        <taxon>ecological metagenomes</taxon>
    </lineage>
</organism>
<name>X1FCU5_9ZZZZ</name>
<comment type="caution">
    <text evidence="1">The sequence shown here is derived from an EMBL/GenBank/DDBJ whole genome shotgun (WGS) entry which is preliminary data.</text>
</comment>
<accession>X1FCU5</accession>
<feature type="non-terminal residue" evidence="1">
    <location>
        <position position="1"/>
    </location>
</feature>
<reference evidence="1" key="1">
    <citation type="journal article" date="2014" name="Front. Microbiol.">
        <title>High frequency of phylogenetically diverse reductive dehalogenase-homologous genes in deep subseafloor sedimentary metagenomes.</title>
        <authorList>
            <person name="Kawai M."/>
            <person name="Futagami T."/>
            <person name="Toyoda A."/>
            <person name="Takaki Y."/>
            <person name="Nishi S."/>
            <person name="Hori S."/>
            <person name="Arai W."/>
            <person name="Tsubouchi T."/>
            <person name="Morono Y."/>
            <person name="Uchiyama I."/>
            <person name="Ito T."/>
            <person name="Fujiyama A."/>
            <person name="Inagaki F."/>
            <person name="Takami H."/>
        </authorList>
    </citation>
    <scope>NUCLEOTIDE SEQUENCE</scope>
    <source>
        <strain evidence="1">Expedition CK06-06</strain>
    </source>
</reference>
<dbReference type="EMBL" id="BARU01004088">
    <property type="protein sequence ID" value="GAH18558.1"/>
    <property type="molecule type" value="Genomic_DNA"/>
</dbReference>
<sequence length="190" mass="22615">DKVQRISHGKVFKYIENYLVRKTIYQESVINLLNELKLMRELYSYHLPLAGTFVKDEDNLRPDTLLKSIENILPLVLQISNMLSYLSHYAWDKKVGKALDEYEKYQSEVDQIFFSFIEHHDYLGKYCIIDDDDYHRQGYVLRQFPTPFPISWFITEKMCEDLECGWEQFENEGYDINEVGGYLAHTINAF</sequence>